<evidence type="ECO:0008006" key="6">
    <source>
        <dbReference type="Google" id="ProtNLM"/>
    </source>
</evidence>
<feature type="domain" description="Cellulose-binding Sde182 nucleoside hydrolase-like" evidence="2">
    <location>
        <begin position="27"/>
        <end position="286"/>
    </location>
</feature>
<dbReference type="SUPFAM" id="SSF53590">
    <property type="entry name" value="Nucleoside hydrolase"/>
    <property type="match status" value="1"/>
</dbReference>
<dbReference type="Proteomes" id="UP000184406">
    <property type="component" value="Unassembled WGS sequence"/>
</dbReference>
<dbReference type="OrthoDB" id="253051at2"/>
<evidence type="ECO:0000313" key="5">
    <source>
        <dbReference type="Proteomes" id="UP000184406"/>
    </source>
</evidence>
<reference evidence="5" key="1">
    <citation type="submission" date="2016-11" db="EMBL/GenBank/DDBJ databases">
        <authorList>
            <person name="Varghese N."/>
            <person name="Submissions S."/>
        </authorList>
    </citation>
    <scope>NUCLEOTIDE SEQUENCE [LARGE SCALE GENOMIC DNA]</scope>
    <source>
        <strain evidence="5">DSM 17539</strain>
    </source>
</reference>
<accession>A0A1M5F6K5</accession>
<sequence length="475" mass="54006">MKTFYLFISFCLVSSITTFAQIDQKNRVIILTDIEADPDDTQSLVRLLLYSNQIDIKGIVATTSCWLQHRIAPESIERVIQAYGKVHPNLLKHEAGFPKPEALAALIKNGLPEYGMKGVGDGKNSEGSEWIIKTLEEEDDRPLWISVWGGVNTLAQSLDQIRKTKSKKEAQRLISKLRVYNISDQDDSGIWIRNNFPELFYIVSPGDYYGTATWTGINSYIKGIDNSSISNIWIAQNIQQNHGPLGAEYPDVAWGVEGDTPAFLSLIPNGLNEPEHPEWGAWGGRYELYKPDFSKTKKGSSIVPIAPETRAIWTNTVDNYTPYIPKEYGRSVKKDTITFKDNKVTLWRWREDFQNDFAARMDWCTQPYEEANHPPIPELTHSNRLTVKSGEAFNLDAFKSTDPDGDNLSYLWFHYPEESSYKEKIDLGAENVHMVNLRAPIVEKKETIHFILKLSDKGTPALSRYKRVIVTVLPN</sequence>
<dbReference type="Gene3D" id="3.90.245.10">
    <property type="entry name" value="Ribonucleoside hydrolase-like"/>
    <property type="match status" value="1"/>
</dbReference>
<dbReference type="Pfam" id="PF07632">
    <property type="entry name" value="Sde182_NH-like"/>
    <property type="match status" value="1"/>
</dbReference>
<dbReference type="EMBL" id="FQUX01000008">
    <property type="protein sequence ID" value="SHF87028.1"/>
    <property type="molecule type" value="Genomic_DNA"/>
</dbReference>
<feature type="signal peptide" evidence="1">
    <location>
        <begin position="1"/>
        <end position="20"/>
    </location>
</feature>
<feature type="chain" id="PRO_5013313738" description="DUF1593 domain-containing protein" evidence="1">
    <location>
        <begin position="21"/>
        <end position="475"/>
    </location>
</feature>
<protein>
    <recommendedName>
        <fullName evidence="6">DUF1593 domain-containing protein</fullName>
    </recommendedName>
</protein>
<evidence type="ECO:0000313" key="4">
    <source>
        <dbReference type="EMBL" id="SHF87028.1"/>
    </source>
</evidence>
<dbReference type="Pfam" id="PF21027">
    <property type="entry name" value="Sde0182_C"/>
    <property type="match status" value="1"/>
</dbReference>
<evidence type="ECO:0000259" key="2">
    <source>
        <dbReference type="Pfam" id="PF07632"/>
    </source>
</evidence>
<name>A0A1M5F6K5_9FLAO</name>
<dbReference type="Gene3D" id="2.60.40.10">
    <property type="entry name" value="Immunoglobulins"/>
    <property type="match status" value="1"/>
</dbReference>
<dbReference type="InterPro" id="IPR036452">
    <property type="entry name" value="Ribo_hydro-like"/>
</dbReference>
<evidence type="ECO:0000259" key="3">
    <source>
        <dbReference type="Pfam" id="PF21027"/>
    </source>
</evidence>
<dbReference type="InterPro" id="IPR011483">
    <property type="entry name" value="Sde182_NH-like"/>
</dbReference>
<proteinExistence type="predicted"/>
<dbReference type="GO" id="GO:0016799">
    <property type="term" value="F:hydrolase activity, hydrolyzing N-glycosyl compounds"/>
    <property type="evidence" value="ECO:0007669"/>
    <property type="project" value="InterPro"/>
</dbReference>
<dbReference type="InterPro" id="IPR048527">
    <property type="entry name" value="Sde182_C"/>
</dbReference>
<organism evidence="4 5">
    <name type="scientific">Arenibacter palladensis</name>
    <dbReference type="NCBI Taxonomy" id="237373"/>
    <lineage>
        <taxon>Bacteria</taxon>
        <taxon>Pseudomonadati</taxon>
        <taxon>Bacteroidota</taxon>
        <taxon>Flavobacteriia</taxon>
        <taxon>Flavobacteriales</taxon>
        <taxon>Flavobacteriaceae</taxon>
        <taxon>Arenibacter</taxon>
    </lineage>
</organism>
<keyword evidence="1" id="KW-0732">Signal</keyword>
<feature type="domain" description="Cellulose-binding Sde182 C-terminal" evidence="3">
    <location>
        <begin position="393"/>
        <end position="472"/>
    </location>
</feature>
<dbReference type="AlphaFoldDB" id="A0A1M5F6K5"/>
<keyword evidence="5" id="KW-1185">Reference proteome</keyword>
<gene>
    <name evidence="4" type="ORF">SAMN03080594_108163</name>
</gene>
<dbReference type="RefSeq" id="WP_072864389.1">
    <property type="nucleotide sequence ID" value="NZ_FQUX01000008.1"/>
</dbReference>
<dbReference type="InterPro" id="IPR013783">
    <property type="entry name" value="Ig-like_fold"/>
</dbReference>
<evidence type="ECO:0000256" key="1">
    <source>
        <dbReference type="SAM" id="SignalP"/>
    </source>
</evidence>